<sequence>MIERHVRGLARGPWRSGAQRSIAWGGRAAVRRGSFARGRAGVRRSAGLGHGCMQRIFCDRACGSRAGVRTGIRYARHGVDGGVPRPSRTPLALPHGPSLPGASPQAPLSSHCARIPLWPKRTRPMWPRVTLSED</sequence>
<reference evidence="2 3" key="1">
    <citation type="submission" date="2008-10" db="EMBL/GenBank/DDBJ databases">
        <title>Draft genome sequence of Collinsella stercoris (DSM 13279).</title>
        <authorList>
            <person name="Sudarsanam P."/>
            <person name="Ley R."/>
            <person name="Guruge J."/>
            <person name="Turnbaugh P.J."/>
            <person name="Mahowald M."/>
            <person name="Liep D."/>
            <person name="Gordon J."/>
        </authorList>
    </citation>
    <scope>NUCLEOTIDE SEQUENCE [LARGE SCALE GENOMIC DNA]</scope>
    <source>
        <strain evidence="2 3">DSM 13279</strain>
    </source>
</reference>
<keyword evidence="3" id="KW-1185">Reference proteome</keyword>
<protein>
    <submittedName>
        <fullName evidence="2">Uncharacterized protein</fullName>
    </submittedName>
</protein>
<evidence type="ECO:0000313" key="2">
    <source>
        <dbReference type="EMBL" id="EEA90785.1"/>
    </source>
</evidence>
<proteinExistence type="predicted"/>
<feature type="region of interest" description="Disordered" evidence="1">
    <location>
        <begin position="78"/>
        <end position="108"/>
    </location>
</feature>
<dbReference type="AlphaFoldDB" id="B6GA94"/>
<reference evidence="2 3" key="2">
    <citation type="submission" date="2008-10" db="EMBL/GenBank/DDBJ databases">
        <authorList>
            <person name="Fulton L."/>
            <person name="Clifton S."/>
            <person name="Fulton B."/>
            <person name="Xu J."/>
            <person name="Minx P."/>
            <person name="Pepin K.H."/>
            <person name="Johnson M."/>
            <person name="Thiruvilangam P."/>
            <person name="Bhonagiri V."/>
            <person name="Nash W.E."/>
            <person name="Mardis E.R."/>
            <person name="Wilson R.K."/>
        </authorList>
    </citation>
    <scope>NUCLEOTIDE SEQUENCE [LARGE SCALE GENOMIC DNA]</scope>
    <source>
        <strain evidence="2 3">DSM 13279</strain>
    </source>
</reference>
<dbReference type="Proteomes" id="UP000003560">
    <property type="component" value="Unassembled WGS sequence"/>
</dbReference>
<name>B6GA94_9ACTN</name>
<evidence type="ECO:0000313" key="3">
    <source>
        <dbReference type="Proteomes" id="UP000003560"/>
    </source>
</evidence>
<organism evidence="2 3">
    <name type="scientific">Collinsella stercoris DSM 13279</name>
    <dbReference type="NCBI Taxonomy" id="445975"/>
    <lineage>
        <taxon>Bacteria</taxon>
        <taxon>Bacillati</taxon>
        <taxon>Actinomycetota</taxon>
        <taxon>Coriobacteriia</taxon>
        <taxon>Coriobacteriales</taxon>
        <taxon>Coriobacteriaceae</taxon>
        <taxon>Collinsella</taxon>
    </lineage>
</organism>
<accession>B6GA94</accession>
<evidence type="ECO:0000256" key="1">
    <source>
        <dbReference type="SAM" id="MobiDB-lite"/>
    </source>
</evidence>
<gene>
    <name evidence="2" type="ORF">COLSTE_00991</name>
</gene>
<dbReference type="HOGENOM" id="CLU_1892621_0_0_11"/>
<comment type="caution">
    <text evidence="2">The sequence shown here is derived from an EMBL/GenBank/DDBJ whole genome shotgun (WGS) entry which is preliminary data.</text>
</comment>
<dbReference type="EMBL" id="ABXJ01000057">
    <property type="protein sequence ID" value="EEA90785.1"/>
    <property type="molecule type" value="Genomic_DNA"/>
</dbReference>